<dbReference type="AlphaFoldDB" id="A0A7X5UXG8"/>
<proteinExistence type="predicted"/>
<keyword evidence="2" id="KW-1185">Reference proteome</keyword>
<gene>
    <name evidence="1" type="ORF">FHR20_000943</name>
</gene>
<comment type="caution">
    <text evidence="1">The sequence shown here is derived from an EMBL/GenBank/DDBJ whole genome shotgun (WGS) entry which is preliminary data.</text>
</comment>
<reference evidence="1 2" key="1">
    <citation type="submission" date="2020-03" db="EMBL/GenBank/DDBJ databases">
        <title>Genomic Encyclopedia of Type Strains, Phase IV (KMG-IV): sequencing the most valuable type-strain genomes for metagenomic binning, comparative biology and taxonomic classification.</title>
        <authorList>
            <person name="Goeker M."/>
        </authorList>
    </citation>
    <scope>NUCLEOTIDE SEQUENCE [LARGE SCALE GENOMIC DNA]</scope>
    <source>
        <strain evidence="1 2">DSM 4733</strain>
    </source>
</reference>
<name>A0A7X5UXG8_9SPHN</name>
<dbReference type="EMBL" id="JAASQV010000001">
    <property type="protein sequence ID" value="NIJ64012.1"/>
    <property type="molecule type" value="Genomic_DNA"/>
</dbReference>
<sequence>MDEEARSPAHRWIDRIIVPLFFVFYFFSQDFMGDVSLEGLDAYVLSAPAGSTREQLGARIAHFKHCYYRSPSWTDTGDAVDFTYRGTTSDVGYFVSVKVHCPFGANGTLSKQCTRSEWALIPSDVEAQEKRSGWLVNSAPEYSNAGTPECPVRD</sequence>
<organism evidence="1 2">
    <name type="scientific">Sphingomonas leidyi</name>
    <dbReference type="NCBI Taxonomy" id="68569"/>
    <lineage>
        <taxon>Bacteria</taxon>
        <taxon>Pseudomonadati</taxon>
        <taxon>Pseudomonadota</taxon>
        <taxon>Alphaproteobacteria</taxon>
        <taxon>Sphingomonadales</taxon>
        <taxon>Sphingomonadaceae</taxon>
        <taxon>Sphingomonas</taxon>
    </lineage>
</organism>
<accession>A0A7X5UXG8</accession>
<dbReference type="Proteomes" id="UP000564677">
    <property type="component" value="Unassembled WGS sequence"/>
</dbReference>
<evidence type="ECO:0000313" key="1">
    <source>
        <dbReference type="EMBL" id="NIJ64012.1"/>
    </source>
</evidence>
<dbReference type="RefSeq" id="WP_167298428.1">
    <property type="nucleotide sequence ID" value="NZ_JAASQV010000001.1"/>
</dbReference>
<protein>
    <submittedName>
        <fullName evidence="1">Uncharacterized protein</fullName>
    </submittedName>
</protein>
<evidence type="ECO:0000313" key="2">
    <source>
        <dbReference type="Proteomes" id="UP000564677"/>
    </source>
</evidence>